<feature type="binding site" evidence="7">
    <location>
        <position position="266"/>
    </location>
    <ligand>
        <name>Fe cation</name>
        <dbReference type="ChEBI" id="CHEBI:24875"/>
        <note>catalytic</note>
    </ligand>
</feature>
<organism evidence="8">
    <name type="scientific">Tetraselmis sp. GSL018</name>
    <dbReference type="NCBI Taxonomy" id="582737"/>
    <lineage>
        <taxon>Eukaryota</taxon>
        <taxon>Viridiplantae</taxon>
        <taxon>Chlorophyta</taxon>
        <taxon>core chlorophytes</taxon>
        <taxon>Chlorodendrophyceae</taxon>
        <taxon>Chlorodendrales</taxon>
        <taxon>Chlorodendraceae</taxon>
        <taxon>Tetraselmis</taxon>
    </lineage>
</organism>
<evidence type="ECO:0000256" key="5">
    <source>
        <dbReference type="ARBA" id="ARBA00039084"/>
    </source>
</evidence>
<dbReference type="AlphaFoldDB" id="A0A061S7M1"/>
<comment type="catalytic activity">
    <reaction evidence="6">
        <text>all-trans-zeaxanthin + 2 O2 = 4,9-dimethyldodeca-2,4,6,8,10-pentaenedial + 2 (3R)-hydroxy-beta-ionone</text>
        <dbReference type="Rhea" id="RHEA:26393"/>
        <dbReference type="ChEBI" id="CHEBI:15379"/>
        <dbReference type="ChEBI" id="CHEBI:27547"/>
        <dbReference type="ChEBI" id="CHEBI:53171"/>
        <dbReference type="ChEBI" id="CHEBI:53173"/>
        <dbReference type="EC" id="1.14.99.n4"/>
    </reaction>
</comment>
<comment type="cofactor">
    <cofactor evidence="7">
        <name>Fe(2+)</name>
        <dbReference type="ChEBI" id="CHEBI:29033"/>
    </cofactor>
    <text evidence="7">Binds 1 Fe(2+) ion per subunit.</text>
</comment>
<evidence type="ECO:0000256" key="1">
    <source>
        <dbReference type="ARBA" id="ARBA00006787"/>
    </source>
</evidence>
<reference evidence="8" key="1">
    <citation type="submission" date="2014-05" db="EMBL/GenBank/DDBJ databases">
        <title>The transcriptome of the halophilic microalga Tetraselmis sp. GSL018 isolated from the Great Salt Lake, Utah.</title>
        <authorList>
            <person name="Jinkerson R.E."/>
            <person name="D'Adamo S."/>
            <person name="Posewitz M.C."/>
        </authorList>
    </citation>
    <scope>NUCLEOTIDE SEQUENCE</scope>
    <source>
        <strain evidence="8">GSL018</strain>
    </source>
</reference>
<proteinExistence type="inferred from homology"/>
<keyword evidence="4 7" id="KW-0408">Iron</keyword>
<dbReference type="Pfam" id="PF03055">
    <property type="entry name" value="RPE65"/>
    <property type="match status" value="1"/>
</dbReference>
<dbReference type="GO" id="GO:0010436">
    <property type="term" value="F:carotenoid dioxygenase activity"/>
    <property type="evidence" value="ECO:0007669"/>
    <property type="project" value="TreeGrafter"/>
</dbReference>
<dbReference type="EMBL" id="GBEZ01005025">
    <property type="protein sequence ID" value="JAC80243.1"/>
    <property type="molecule type" value="Transcribed_RNA"/>
</dbReference>
<protein>
    <recommendedName>
        <fullName evidence="5">carotenoid 9,10-dioxygenase</fullName>
        <ecNumber evidence="5">1.14.99.n4</ecNumber>
    </recommendedName>
</protein>
<feature type="binding site" evidence="7">
    <location>
        <position position="333"/>
    </location>
    <ligand>
        <name>Fe cation</name>
        <dbReference type="ChEBI" id="CHEBI:24875"/>
        <note>catalytic</note>
    </ligand>
</feature>
<dbReference type="PANTHER" id="PTHR10543">
    <property type="entry name" value="BETA-CAROTENE DIOXYGENASE"/>
    <property type="match status" value="1"/>
</dbReference>
<sequence length="535" mass="58548">MVSLSAVPDYESSIVSSVAGKVFYGAESIVNWAMGKSRSRESNPYLAGNYSPVEQERFDEELLVEGELPADLSGCFLRIGSNPKMRPMGGYHWFDGDGMVHACRVKNGRVFYANRWVKTARFKKEQAVGWDTHLKIGDMVGAGGLLALAFSKLKGLAGLTVGGEGRGTANTAMVFHAGRLLALHEGDMPYALRVACEGIVETAGRLVYQGQRSFTAHPKVDPATGDMHFFGYSVESAPYCTYGVAGPDGALKKQIPITVPKPVMMHDFAVTEAHAIFIDTPLVFDPSVMVREGTLPFAFDEGHGIRFGLRRHDAPEGEEAVQWFSSPPCMIFHVANAWDDGEKVHLVACAMRTLDLSVLSTKRAMTEDMKPFLTRFVFDTRTGETVVTRLSDCAAEFPQIKQSLVGRKCRYAFAARYHESPKGDAGFDGICKFDLDASGPRDGHDACSGAICFGEGRYGGEAIFVPKGSPKSEDDGYLLTYVYDEGRNKSDFVVFDAKTMSSEPIAKVQLPCRVPYGFHGLFMDEDDMKKQAGQS</sequence>
<keyword evidence="8" id="KW-0223">Dioxygenase</keyword>
<evidence type="ECO:0000313" key="9">
    <source>
        <dbReference type="EMBL" id="JAC80256.1"/>
    </source>
</evidence>
<dbReference type="InterPro" id="IPR004294">
    <property type="entry name" value="Carotenoid_Oase"/>
</dbReference>
<dbReference type="GO" id="GO:0046872">
    <property type="term" value="F:metal ion binding"/>
    <property type="evidence" value="ECO:0007669"/>
    <property type="project" value="UniProtKB-KW"/>
</dbReference>
<accession>A0A061S7M1</accession>
<feature type="binding site" evidence="7">
    <location>
        <position position="519"/>
    </location>
    <ligand>
        <name>Fe cation</name>
        <dbReference type="ChEBI" id="CHEBI:24875"/>
        <note>catalytic</note>
    </ligand>
</feature>
<keyword evidence="3" id="KW-0560">Oxidoreductase</keyword>
<evidence type="ECO:0000256" key="6">
    <source>
        <dbReference type="ARBA" id="ARBA00048709"/>
    </source>
</evidence>
<dbReference type="EMBL" id="GBEZ01005011">
    <property type="protein sequence ID" value="JAC80256.1"/>
    <property type="molecule type" value="Transcribed_RNA"/>
</dbReference>
<dbReference type="GO" id="GO:0016121">
    <property type="term" value="P:carotene catabolic process"/>
    <property type="evidence" value="ECO:0007669"/>
    <property type="project" value="TreeGrafter"/>
</dbReference>
<evidence type="ECO:0000313" key="8">
    <source>
        <dbReference type="EMBL" id="JAC80243.1"/>
    </source>
</evidence>
<feature type="binding site" evidence="7">
    <location>
        <position position="217"/>
    </location>
    <ligand>
        <name>Fe cation</name>
        <dbReference type="ChEBI" id="CHEBI:24875"/>
        <note>catalytic</note>
    </ligand>
</feature>
<gene>
    <name evidence="8" type="primary">K11159</name>
    <name evidence="9" type="ORF">TSPGSL018_10697</name>
    <name evidence="8" type="ORF">TSPGSL018_10729</name>
</gene>
<evidence type="ECO:0000256" key="3">
    <source>
        <dbReference type="ARBA" id="ARBA00023002"/>
    </source>
</evidence>
<name>A0A061S7M1_9CHLO</name>
<evidence type="ECO:0000256" key="7">
    <source>
        <dbReference type="PIRSR" id="PIRSR604294-1"/>
    </source>
</evidence>
<dbReference type="GO" id="GO:0009570">
    <property type="term" value="C:chloroplast stroma"/>
    <property type="evidence" value="ECO:0007669"/>
    <property type="project" value="TreeGrafter"/>
</dbReference>
<evidence type="ECO:0000256" key="2">
    <source>
        <dbReference type="ARBA" id="ARBA00022723"/>
    </source>
</evidence>
<comment type="similarity">
    <text evidence="1">Belongs to the carotenoid oxygenase family.</text>
</comment>
<keyword evidence="2 7" id="KW-0479">Metal-binding</keyword>
<evidence type="ECO:0000256" key="4">
    <source>
        <dbReference type="ARBA" id="ARBA00023004"/>
    </source>
</evidence>
<dbReference type="EC" id="1.14.99.n4" evidence="5"/>
<dbReference type="PANTHER" id="PTHR10543:SF89">
    <property type="entry name" value="CAROTENOID 9,10(9',10')-CLEAVAGE DIOXYGENASE 1"/>
    <property type="match status" value="1"/>
</dbReference>